<keyword evidence="2" id="KW-1185">Reference proteome</keyword>
<evidence type="ECO:0000313" key="1">
    <source>
        <dbReference type="EMBL" id="SJL03174.1"/>
    </source>
</evidence>
<gene>
    <name evidence="1" type="ORF">ARMOST_06520</name>
</gene>
<name>A0A284R377_ARMOS</name>
<proteinExistence type="predicted"/>
<sequence>MRTAMIRLPFRPTQSATAAGNERHPTTGLTLKFLLESAACLSSRTVSSVLKAVKYNLRGNIDGQQQQEVPGGYTAHPATFVWRPLSELLLRADRPPSYDHHNDLRTKQQFAITIVTPDIAGRNTDAAGALANGLVQFVVAYFSYNNCDLKIIGISYQLHTTYGVAVVLLQGGSAIYRRIKASADANATSPFRDAFETYHGGETAYSPHHLYAQLLQAELISRDLIMTY</sequence>
<accession>A0A284R377</accession>
<dbReference type="AlphaFoldDB" id="A0A284R377"/>
<evidence type="ECO:0000313" key="2">
    <source>
        <dbReference type="Proteomes" id="UP000219338"/>
    </source>
</evidence>
<organism evidence="1 2">
    <name type="scientific">Armillaria ostoyae</name>
    <name type="common">Armillaria root rot fungus</name>
    <dbReference type="NCBI Taxonomy" id="47428"/>
    <lineage>
        <taxon>Eukaryota</taxon>
        <taxon>Fungi</taxon>
        <taxon>Dikarya</taxon>
        <taxon>Basidiomycota</taxon>
        <taxon>Agaricomycotina</taxon>
        <taxon>Agaricomycetes</taxon>
        <taxon>Agaricomycetidae</taxon>
        <taxon>Agaricales</taxon>
        <taxon>Marasmiineae</taxon>
        <taxon>Physalacriaceae</taxon>
        <taxon>Armillaria</taxon>
    </lineage>
</organism>
<dbReference type="EMBL" id="FUEG01000004">
    <property type="protein sequence ID" value="SJL03174.1"/>
    <property type="molecule type" value="Genomic_DNA"/>
</dbReference>
<protein>
    <submittedName>
        <fullName evidence="1">Uncharacterized protein</fullName>
    </submittedName>
</protein>
<dbReference type="Proteomes" id="UP000219338">
    <property type="component" value="Unassembled WGS sequence"/>
</dbReference>
<reference evidence="2" key="1">
    <citation type="journal article" date="2017" name="Nat. Ecol. Evol.">
        <title>Genome expansion and lineage-specific genetic innovations in the forest pathogenic fungi Armillaria.</title>
        <authorList>
            <person name="Sipos G."/>
            <person name="Prasanna A.N."/>
            <person name="Walter M.C."/>
            <person name="O'Connor E."/>
            <person name="Balint B."/>
            <person name="Krizsan K."/>
            <person name="Kiss B."/>
            <person name="Hess J."/>
            <person name="Varga T."/>
            <person name="Slot J."/>
            <person name="Riley R."/>
            <person name="Boka B."/>
            <person name="Rigling D."/>
            <person name="Barry K."/>
            <person name="Lee J."/>
            <person name="Mihaltcheva S."/>
            <person name="LaButti K."/>
            <person name="Lipzen A."/>
            <person name="Waldron R."/>
            <person name="Moloney N.M."/>
            <person name="Sperisen C."/>
            <person name="Kredics L."/>
            <person name="Vagvoelgyi C."/>
            <person name="Patrignani A."/>
            <person name="Fitzpatrick D."/>
            <person name="Nagy I."/>
            <person name="Doyle S."/>
            <person name="Anderson J.B."/>
            <person name="Grigoriev I.V."/>
            <person name="Gueldener U."/>
            <person name="Muensterkoetter M."/>
            <person name="Nagy L.G."/>
        </authorList>
    </citation>
    <scope>NUCLEOTIDE SEQUENCE [LARGE SCALE GENOMIC DNA]</scope>
    <source>
        <strain evidence="2">C18/9</strain>
    </source>
</reference>